<comment type="caution">
    <text evidence="8">The sequence shown here is derived from an EMBL/GenBank/DDBJ whole genome shotgun (WGS) entry which is preliminary data.</text>
</comment>
<sequence length="335" mass="36695">MVSFLSLFTPMIKIFVLVAMGFFLKKTEQFPQDFFDQLSKLLVRFFLPIYFFAKFAKTDLSLLKDAWLFPVSAAIIVLAAMAIAFASSILIPAKILPREERKAYIALSAFGNSGYLPITNLEILATIPLIMQSFGKDLPGIYIGAYLIGSSTLLWTAGYSLITNTRITSVKKLLTPTVKGILLGLLIPLTGIQPIILSNKLPFLSIIDTLGDMGATIMPLILICLGAMLAGISVNTTEAKRYTGIALAISGIRLIALPILFYASYFLFLKTTAISKPALWVLFLETHTPTATNLSVMAMGANQHRDITGITLFVAYIVYLFIFPISLSIFLGLVL</sequence>
<evidence type="ECO:0000256" key="3">
    <source>
        <dbReference type="ARBA" id="ARBA00022448"/>
    </source>
</evidence>
<evidence type="ECO:0000256" key="1">
    <source>
        <dbReference type="ARBA" id="ARBA00004141"/>
    </source>
</evidence>
<keyword evidence="3" id="KW-0813">Transport</keyword>
<keyword evidence="4 7" id="KW-0812">Transmembrane</keyword>
<dbReference type="RefSeq" id="WP_420069495.1">
    <property type="nucleotide sequence ID" value="NZ_JBCHKQ010000002.1"/>
</dbReference>
<feature type="transmembrane region" description="Helical" evidence="7">
    <location>
        <begin position="216"/>
        <end position="234"/>
    </location>
</feature>
<reference evidence="8 9" key="1">
    <citation type="submission" date="2024-03" db="EMBL/GenBank/DDBJ databases">
        <title>Ignisphaera cupida sp. nov., a hyperthermophilic hydrolytic archaeon from a hot spring of Kamchatka, and proposal of Ignisphaeraceae fam. nov.</title>
        <authorList>
            <person name="Podosokorskaya O.A."/>
            <person name="Elcheninov A.G."/>
            <person name="Maltseva A.I."/>
            <person name="Zayulina K.S."/>
            <person name="Novikov A."/>
            <person name="Merkel A.Y."/>
        </authorList>
    </citation>
    <scope>NUCLEOTIDE SEQUENCE [LARGE SCALE GENOMIC DNA]</scope>
    <source>
        <strain evidence="8 9">38H-sp</strain>
    </source>
</reference>
<feature type="transmembrane region" description="Helical" evidence="7">
    <location>
        <begin position="246"/>
        <end position="268"/>
    </location>
</feature>
<organism evidence="8 9">
    <name type="scientific">Rarispira pelagica</name>
    <dbReference type="NCBI Taxonomy" id="3141764"/>
    <lineage>
        <taxon>Bacteria</taxon>
        <taxon>Pseudomonadati</taxon>
        <taxon>Spirochaetota</taxon>
        <taxon>Spirochaetia</taxon>
        <taxon>Winmispirales</taxon>
        <taxon>Winmispiraceae</taxon>
        <taxon>Rarispira</taxon>
    </lineage>
</organism>
<dbReference type="EMBL" id="JBCHKQ010000002">
    <property type="protein sequence ID" value="MEM5948049.1"/>
    <property type="molecule type" value="Genomic_DNA"/>
</dbReference>
<feature type="transmembrane region" description="Helical" evidence="7">
    <location>
        <begin position="313"/>
        <end position="334"/>
    </location>
</feature>
<evidence type="ECO:0000256" key="2">
    <source>
        <dbReference type="ARBA" id="ARBA00004308"/>
    </source>
</evidence>
<feature type="transmembrane region" description="Helical" evidence="7">
    <location>
        <begin position="6"/>
        <end position="25"/>
    </location>
</feature>
<feature type="transmembrane region" description="Helical" evidence="7">
    <location>
        <begin position="174"/>
        <end position="196"/>
    </location>
</feature>
<accession>A0ABU9UBK6</accession>
<keyword evidence="5 7" id="KW-1133">Transmembrane helix</keyword>
<evidence type="ECO:0000313" key="8">
    <source>
        <dbReference type="EMBL" id="MEM5948049.1"/>
    </source>
</evidence>
<gene>
    <name evidence="8" type="ORF">WKV44_05795</name>
</gene>
<feature type="transmembrane region" description="Helical" evidence="7">
    <location>
        <begin position="143"/>
        <end position="162"/>
    </location>
</feature>
<dbReference type="PANTHER" id="PTHR31651:SF33">
    <property type="entry name" value="PROTEIN PIN-LIKES 1"/>
    <property type="match status" value="1"/>
</dbReference>
<protein>
    <submittedName>
        <fullName evidence="8">AEC family transporter</fullName>
    </submittedName>
</protein>
<evidence type="ECO:0000256" key="6">
    <source>
        <dbReference type="ARBA" id="ARBA00023136"/>
    </source>
</evidence>
<dbReference type="InterPro" id="IPR045033">
    <property type="entry name" value="PILS1/3/4/5/7"/>
</dbReference>
<feature type="transmembrane region" description="Helical" evidence="7">
    <location>
        <begin position="103"/>
        <end position="131"/>
    </location>
</feature>
<dbReference type="Pfam" id="PF03547">
    <property type="entry name" value="Mem_trans"/>
    <property type="match status" value="2"/>
</dbReference>
<comment type="subcellular location">
    <subcellularLocation>
        <location evidence="2">Endomembrane system</location>
    </subcellularLocation>
    <subcellularLocation>
        <location evidence="1">Membrane</location>
        <topology evidence="1">Multi-pass membrane protein</topology>
    </subcellularLocation>
</comment>
<proteinExistence type="predicted"/>
<dbReference type="InterPro" id="IPR004776">
    <property type="entry name" value="Mem_transp_PIN-like"/>
</dbReference>
<name>A0ABU9UBK6_9SPIR</name>
<dbReference type="PANTHER" id="PTHR31651">
    <property type="match status" value="1"/>
</dbReference>
<keyword evidence="9" id="KW-1185">Reference proteome</keyword>
<evidence type="ECO:0000256" key="4">
    <source>
        <dbReference type="ARBA" id="ARBA00022692"/>
    </source>
</evidence>
<evidence type="ECO:0000313" key="9">
    <source>
        <dbReference type="Proteomes" id="UP001466331"/>
    </source>
</evidence>
<dbReference type="Proteomes" id="UP001466331">
    <property type="component" value="Unassembled WGS sequence"/>
</dbReference>
<keyword evidence="6 7" id="KW-0472">Membrane</keyword>
<feature type="transmembrane region" description="Helical" evidence="7">
    <location>
        <begin position="280"/>
        <end position="301"/>
    </location>
</feature>
<feature type="transmembrane region" description="Helical" evidence="7">
    <location>
        <begin position="67"/>
        <end position="91"/>
    </location>
</feature>
<evidence type="ECO:0000256" key="7">
    <source>
        <dbReference type="SAM" id="Phobius"/>
    </source>
</evidence>
<evidence type="ECO:0000256" key="5">
    <source>
        <dbReference type="ARBA" id="ARBA00022989"/>
    </source>
</evidence>